<dbReference type="SUPFAM" id="SSF48452">
    <property type="entry name" value="TPR-like"/>
    <property type="match status" value="2"/>
</dbReference>
<sequence length="627" mass="72790">MNQFLRLSLFIICTVYCAQAQNKEKIVSLLKKLETSKLDTLRVTYLDQLWGLTAYSDPPDAIKYAKDAIEVSKKIGFAKGEARAYQRLGIAYSNTSDYKNSNKAYKKALKFYKTNSDDYRIGLMYYNLAINFKDESQYDSTLYYNNIAESHFKTANDSLQLANTTGLRGSVYFEKGQLLLALQYTLREAEMFKELKDTLRYTDAIRTLASIQHYKGDFKQAIKNFHECISLYKKYNDNYFLSIAYRDLGVAYLKSKPVVADSASFYFNQAIKIANKNSMDYQEAAALAFLGELHIKQDKFKEAERVLLKSRSISQQINNNLSESSALLDLALIYRKQGKLNKALRFANDGLRLASDKELYDNINSGYRNLYEIYKAKSDTKNALFYFEKFKQSGDSLYNIKQSNTINELQIIHETEKKEAELALQDEEIETLNKEVEISNLKNILYSVGMVAFIVIAALTYFLFKQRIKKRRIAHEKETEIYKQKIDFKQRELVSQTLHLVQKKTFMQEIQDSLERIKQDPKLFNTESKRLIALLKRENATDRDWETFKSYFAEVHSDFDLKLKRITSEITDKEIRLAAFLRMNLSTKEIAAMLNVLPDSVKKSKYRLKNKLALGKEADLTQFLNTL</sequence>
<evidence type="ECO:0000313" key="9">
    <source>
        <dbReference type="EMBL" id="MBC2845146.1"/>
    </source>
</evidence>
<dbReference type="SUPFAM" id="SSF46894">
    <property type="entry name" value="C-terminal effector domain of the bipartite response regulators"/>
    <property type="match status" value="1"/>
</dbReference>
<evidence type="ECO:0000256" key="1">
    <source>
        <dbReference type="ARBA" id="ARBA00004496"/>
    </source>
</evidence>
<evidence type="ECO:0000256" key="7">
    <source>
        <dbReference type="SAM" id="Phobius"/>
    </source>
</evidence>
<evidence type="ECO:0000256" key="2">
    <source>
        <dbReference type="ARBA" id="ARBA00022490"/>
    </source>
</evidence>
<comment type="subcellular location">
    <subcellularLocation>
        <location evidence="1">Cytoplasm</location>
    </subcellularLocation>
</comment>
<feature type="transmembrane region" description="Helical" evidence="7">
    <location>
        <begin position="444"/>
        <end position="464"/>
    </location>
</feature>
<feature type="repeat" description="TPR" evidence="6">
    <location>
        <begin position="82"/>
        <end position="115"/>
    </location>
</feature>
<dbReference type="Pfam" id="PF13181">
    <property type="entry name" value="TPR_8"/>
    <property type="match status" value="1"/>
</dbReference>
<evidence type="ECO:0000256" key="4">
    <source>
        <dbReference type="ARBA" id="ARBA00022803"/>
    </source>
</evidence>
<evidence type="ECO:0000256" key="6">
    <source>
        <dbReference type="PROSITE-ProRule" id="PRU00339"/>
    </source>
</evidence>
<dbReference type="AlphaFoldDB" id="A0A842ITP6"/>
<dbReference type="Pfam" id="PF13424">
    <property type="entry name" value="TPR_12"/>
    <property type="match status" value="1"/>
</dbReference>
<keyword evidence="2" id="KW-0963">Cytoplasm</keyword>
<keyword evidence="3" id="KW-0677">Repeat</keyword>
<dbReference type="SMART" id="SM00421">
    <property type="entry name" value="HTH_LUXR"/>
    <property type="match status" value="1"/>
</dbReference>
<dbReference type="PANTHER" id="PTHR46630">
    <property type="entry name" value="TETRATRICOPEPTIDE REPEAT PROTEIN 29"/>
    <property type="match status" value="1"/>
</dbReference>
<dbReference type="InterPro" id="IPR016032">
    <property type="entry name" value="Sig_transdc_resp-reg_C-effctor"/>
</dbReference>
<proteinExistence type="inferred from homology"/>
<dbReference type="InterPro" id="IPR051476">
    <property type="entry name" value="Bac_ResReg_Asp_Phosphatase"/>
</dbReference>
<organism evidence="9 10">
    <name type="scientific">Winogradskyella flava</name>
    <dbReference type="NCBI Taxonomy" id="1884876"/>
    <lineage>
        <taxon>Bacteria</taxon>
        <taxon>Pseudomonadati</taxon>
        <taxon>Bacteroidota</taxon>
        <taxon>Flavobacteriia</taxon>
        <taxon>Flavobacteriales</taxon>
        <taxon>Flavobacteriaceae</taxon>
        <taxon>Winogradskyella</taxon>
    </lineage>
</organism>
<keyword evidence="7" id="KW-0812">Transmembrane</keyword>
<evidence type="ECO:0000259" key="8">
    <source>
        <dbReference type="SMART" id="SM00421"/>
    </source>
</evidence>
<dbReference type="Gene3D" id="1.10.10.10">
    <property type="entry name" value="Winged helix-like DNA-binding domain superfamily/Winged helix DNA-binding domain"/>
    <property type="match status" value="1"/>
</dbReference>
<gene>
    <name evidence="9" type="ORF">H7F21_08580</name>
</gene>
<evidence type="ECO:0000256" key="3">
    <source>
        <dbReference type="ARBA" id="ARBA00022737"/>
    </source>
</evidence>
<feature type="domain" description="HTH luxR-type" evidence="8">
    <location>
        <begin position="567"/>
        <end position="624"/>
    </location>
</feature>
<name>A0A842ITP6_9FLAO</name>
<protein>
    <submittedName>
        <fullName evidence="9">Tetratricopeptide repeat protein</fullName>
    </submittedName>
</protein>
<evidence type="ECO:0000256" key="5">
    <source>
        <dbReference type="ARBA" id="ARBA00038253"/>
    </source>
</evidence>
<dbReference type="InterPro" id="IPR036388">
    <property type="entry name" value="WH-like_DNA-bd_sf"/>
</dbReference>
<dbReference type="GO" id="GO:0003677">
    <property type="term" value="F:DNA binding"/>
    <property type="evidence" value="ECO:0007669"/>
    <property type="project" value="InterPro"/>
</dbReference>
<keyword evidence="7" id="KW-1133">Transmembrane helix</keyword>
<dbReference type="InterPro" id="IPR019734">
    <property type="entry name" value="TPR_rpt"/>
</dbReference>
<keyword evidence="7" id="KW-0472">Membrane</keyword>
<accession>A0A842ITP6</accession>
<dbReference type="InterPro" id="IPR000792">
    <property type="entry name" value="Tscrpt_reg_LuxR_C"/>
</dbReference>
<dbReference type="EMBL" id="JACLCP010000002">
    <property type="protein sequence ID" value="MBC2845146.1"/>
    <property type="molecule type" value="Genomic_DNA"/>
</dbReference>
<dbReference type="InterPro" id="IPR011990">
    <property type="entry name" value="TPR-like_helical_dom_sf"/>
</dbReference>
<comment type="caution">
    <text evidence="9">The sequence shown here is derived from an EMBL/GenBank/DDBJ whole genome shotgun (WGS) entry which is preliminary data.</text>
</comment>
<dbReference type="GO" id="GO:0005737">
    <property type="term" value="C:cytoplasm"/>
    <property type="evidence" value="ECO:0007669"/>
    <property type="project" value="UniProtKB-SubCell"/>
</dbReference>
<dbReference type="Proteomes" id="UP000533900">
    <property type="component" value="Unassembled WGS sequence"/>
</dbReference>
<dbReference type="Gene3D" id="1.25.40.10">
    <property type="entry name" value="Tetratricopeptide repeat domain"/>
    <property type="match status" value="2"/>
</dbReference>
<dbReference type="SMART" id="SM00028">
    <property type="entry name" value="TPR"/>
    <property type="match status" value="5"/>
</dbReference>
<dbReference type="GO" id="GO:0006355">
    <property type="term" value="P:regulation of DNA-templated transcription"/>
    <property type="evidence" value="ECO:0007669"/>
    <property type="project" value="InterPro"/>
</dbReference>
<dbReference type="PANTHER" id="PTHR46630:SF1">
    <property type="entry name" value="TETRATRICOPEPTIDE REPEAT PROTEIN 29"/>
    <property type="match status" value="1"/>
</dbReference>
<comment type="similarity">
    <text evidence="5">Belongs to the Rap family.</text>
</comment>
<keyword evidence="4 6" id="KW-0802">TPR repeat</keyword>
<dbReference type="RefSeq" id="WP_185788857.1">
    <property type="nucleotide sequence ID" value="NZ_JACLCP010000002.1"/>
</dbReference>
<reference evidence="9" key="1">
    <citation type="submission" date="2020-08" db="EMBL/GenBank/DDBJ databases">
        <title>Winogradskyella ouciana sp. nov., isolated from the hadal seawater of the Mariana Trench.</title>
        <authorList>
            <person name="He X."/>
        </authorList>
    </citation>
    <scope>NUCLEOTIDE SEQUENCE [LARGE SCALE GENOMIC DNA]</scope>
    <source>
        <strain evidence="9">KCTC 52348</strain>
    </source>
</reference>
<evidence type="ECO:0000313" key="10">
    <source>
        <dbReference type="Proteomes" id="UP000533900"/>
    </source>
</evidence>
<keyword evidence="10" id="KW-1185">Reference proteome</keyword>
<dbReference type="PROSITE" id="PS50005">
    <property type="entry name" value="TPR"/>
    <property type="match status" value="1"/>
</dbReference>